<organism evidence="3 4">
    <name type="scientific">Dipteronia dyeriana</name>
    <dbReference type="NCBI Taxonomy" id="168575"/>
    <lineage>
        <taxon>Eukaryota</taxon>
        <taxon>Viridiplantae</taxon>
        <taxon>Streptophyta</taxon>
        <taxon>Embryophyta</taxon>
        <taxon>Tracheophyta</taxon>
        <taxon>Spermatophyta</taxon>
        <taxon>Magnoliopsida</taxon>
        <taxon>eudicotyledons</taxon>
        <taxon>Gunneridae</taxon>
        <taxon>Pentapetalae</taxon>
        <taxon>rosids</taxon>
        <taxon>malvids</taxon>
        <taxon>Sapindales</taxon>
        <taxon>Sapindaceae</taxon>
        <taxon>Hippocastanoideae</taxon>
        <taxon>Acereae</taxon>
        <taxon>Dipteronia</taxon>
    </lineage>
</organism>
<dbReference type="Pfam" id="PF00494">
    <property type="entry name" value="SQS_PSY"/>
    <property type="match status" value="1"/>
</dbReference>
<sequence length="566" mass="65495">MESLREVLKHPDELFYLVKLKMALRGAEKNIPPQPHWGFCYTMLYKFLRNALIFQQFETNIKDAVCIFYLVLRVLDTIEDDTGIPTEVKVPILIDFYRHLHDHDWHFSCGTRNLDKVVVDEFHHVSTAFMELEKGHQETIVDITKRMGAGMAKFIGKEIATTNDYDEYCHYSAELVEIGLFKLFSASQQQDPIREKLCGSTFIFYQKRDMIEDYLEDINEKPKPRIFWPREIWSKYVDKIEDLQYKENSVKALQCLNEMVTDALKHAGDCLKHLSTLKDDAALQFFGVLAIKGIGTLVLCYNNIEVFKAKVRLRRGLAARLYERTKTMSDIYNVFFEFASVMKSKVEMHDPNAMKTLSRLNEIQEICRNSGLLNQSKFYIIKSEQGYNFSIVTALSILLFIMFAYLSTNHQYYKYCCLKQSQQDESGMADLVISKQGIHLCIDLKEQGSGSMWQSSGEEVQLSEVERNLNLEHTSKSAGVHDIKLNKSDMDKGEADRRMDGNMGTQLKNQKENNGSGLDSTIKKIFGTKFLKRKLRIWGLTLNVDFTVREEIKHAQIRKPTQMAKP</sequence>
<dbReference type="Proteomes" id="UP001280121">
    <property type="component" value="Unassembled WGS sequence"/>
</dbReference>
<dbReference type="GO" id="GO:0008610">
    <property type="term" value="P:lipid biosynthetic process"/>
    <property type="evidence" value="ECO:0007669"/>
    <property type="project" value="InterPro"/>
</dbReference>
<feature type="transmembrane region" description="Helical" evidence="2">
    <location>
        <begin position="281"/>
        <end position="304"/>
    </location>
</feature>
<comment type="similarity">
    <text evidence="1">Belongs to the phytoene/squalene synthase family.</text>
</comment>
<evidence type="ECO:0000313" key="4">
    <source>
        <dbReference type="Proteomes" id="UP001280121"/>
    </source>
</evidence>
<protein>
    <recommendedName>
        <fullName evidence="5">Squalene synthase</fullName>
    </recommendedName>
</protein>
<dbReference type="GO" id="GO:0051996">
    <property type="term" value="F:squalene synthase [NAD(P)H] activity"/>
    <property type="evidence" value="ECO:0007669"/>
    <property type="project" value="InterPro"/>
</dbReference>
<dbReference type="SUPFAM" id="SSF48576">
    <property type="entry name" value="Terpenoid synthases"/>
    <property type="match status" value="1"/>
</dbReference>
<keyword evidence="2" id="KW-0472">Membrane</keyword>
<dbReference type="EMBL" id="JANJYI010000001">
    <property type="protein sequence ID" value="KAK2665424.1"/>
    <property type="molecule type" value="Genomic_DNA"/>
</dbReference>
<evidence type="ECO:0000256" key="1">
    <source>
        <dbReference type="ARBA" id="ARBA00006251"/>
    </source>
</evidence>
<dbReference type="Gene3D" id="1.10.600.10">
    <property type="entry name" value="Farnesyl Diphosphate Synthase"/>
    <property type="match status" value="1"/>
</dbReference>
<dbReference type="InterPro" id="IPR002060">
    <property type="entry name" value="Squ/phyt_synthse"/>
</dbReference>
<dbReference type="AlphaFoldDB" id="A0AAE0CVZ5"/>
<dbReference type="InterPro" id="IPR008949">
    <property type="entry name" value="Isoprenoid_synthase_dom_sf"/>
</dbReference>
<accession>A0AAE0CVZ5</accession>
<dbReference type="FunFam" id="1.10.600.10:FF:000023">
    <property type="entry name" value="Squalene synthase"/>
    <property type="match status" value="1"/>
</dbReference>
<name>A0AAE0CVZ5_9ROSI</name>
<reference evidence="3" key="1">
    <citation type="journal article" date="2023" name="Plant J.">
        <title>Genome sequences and population genomics provide insights into the demographic history, inbreeding, and mutation load of two 'living fossil' tree species of Dipteronia.</title>
        <authorList>
            <person name="Feng Y."/>
            <person name="Comes H.P."/>
            <person name="Chen J."/>
            <person name="Zhu S."/>
            <person name="Lu R."/>
            <person name="Zhang X."/>
            <person name="Li P."/>
            <person name="Qiu J."/>
            <person name="Olsen K.M."/>
            <person name="Qiu Y."/>
        </authorList>
    </citation>
    <scope>NUCLEOTIDE SEQUENCE</scope>
    <source>
        <strain evidence="3">KIB01</strain>
    </source>
</reference>
<proteinExistence type="inferred from homology"/>
<dbReference type="GO" id="GO:0005789">
    <property type="term" value="C:endoplasmic reticulum membrane"/>
    <property type="evidence" value="ECO:0007669"/>
    <property type="project" value="TreeGrafter"/>
</dbReference>
<dbReference type="InterPro" id="IPR044844">
    <property type="entry name" value="Trans_IPPS_euk-type"/>
</dbReference>
<keyword evidence="2" id="KW-0812">Transmembrane</keyword>
<dbReference type="PANTHER" id="PTHR11626">
    <property type="entry name" value="FARNESYL-DIPHOSPHATE FARNESYLTRANSFERASE"/>
    <property type="match status" value="1"/>
</dbReference>
<dbReference type="PANTHER" id="PTHR11626:SF2">
    <property type="entry name" value="SQUALENE SYNTHASE"/>
    <property type="match status" value="1"/>
</dbReference>
<feature type="transmembrane region" description="Helical" evidence="2">
    <location>
        <begin position="386"/>
        <end position="406"/>
    </location>
</feature>
<dbReference type="NCBIfam" id="TIGR01559">
    <property type="entry name" value="squal_synth"/>
    <property type="match status" value="1"/>
</dbReference>
<evidence type="ECO:0000313" key="3">
    <source>
        <dbReference type="EMBL" id="KAK2665424.1"/>
    </source>
</evidence>
<gene>
    <name evidence="3" type="ORF">Ddye_003998</name>
</gene>
<dbReference type="InterPro" id="IPR006449">
    <property type="entry name" value="Squal_synth-like"/>
</dbReference>
<keyword evidence="4" id="KW-1185">Reference proteome</keyword>
<evidence type="ECO:0000256" key="2">
    <source>
        <dbReference type="SAM" id="Phobius"/>
    </source>
</evidence>
<comment type="caution">
    <text evidence="3">The sequence shown here is derived from an EMBL/GenBank/DDBJ whole genome shotgun (WGS) entry which is preliminary data.</text>
</comment>
<dbReference type="GO" id="GO:0045338">
    <property type="term" value="P:farnesyl diphosphate metabolic process"/>
    <property type="evidence" value="ECO:0007669"/>
    <property type="project" value="InterPro"/>
</dbReference>
<keyword evidence="2" id="KW-1133">Transmembrane helix</keyword>
<evidence type="ECO:0008006" key="5">
    <source>
        <dbReference type="Google" id="ProtNLM"/>
    </source>
</evidence>